<comment type="caution">
    <text evidence="2">The sequence shown here is derived from an EMBL/GenBank/DDBJ whole genome shotgun (WGS) entry which is preliminary data.</text>
</comment>
<proteinExistence type="predicted"/>
<keyword evidence="1" id="KW-0812">Transmembrane</keyword>
<evidence type="ECO:0008006" key="4">
    <source>
        <dbReference type="Google" id="ProtNLM"/>
    </source>
</evidence>
<evidence type="ECO:0000313" key="2">
    <source>
        <dbReference type="EMBL" id="PXV62824.1"/>
    </source>
</evidence>
<keyword evidence="1" id="KW-0472">Membrane</keyword>
<dbReference type="RefSeq" id="WP_110311235.1">
    <property type="nucleotide sequence ID" value="NZ_QICL01000017.1"/>
</dbReference>
<keyword evidence="1" id="KW-1133">Transmembrane helix</keyword>
<evidence type="ECO:0000313" key="3">
    <source>
        <dbReference type="Proteomes" id="UP000247973"/>
    </source>
</evidence>
<feature type="transmembrane region" description="Helical" evidence="1">
    <location>
        <begin position="326"/>
        <end position="345"/>
    </location>
</feature>
<dbReference type="EMBL" id="QICL01000017">
    <property type="protein sequence ID" value="PXV62824.1"/>
    <property type="molecule type" value="Genomic_DNA"/>
</dbReference>
<accession>A0A2V3PMN3</accession>
<keyword evidence="3" id="KW-1185">Reference proteome</keyword>
<evidence type="ECO:0000256" key="1">
    <source>
        <dbReference type="SAM" id="Phobius"/>
    </source>
</evidence>
<dbReference type="AlphaFoldDB" id="A0A2V3PMN3"/>
<feature type="transmembrane region" description="Helical" evidence="1">
    <location>
        <begin position="272"/>
        <end position="300"/>
    </location>
</feature>
<organism evidence="2 3">
    <name type="scientific">Dysgonomonas alginatilytica</name>
    <dbReference type="NCBI Taxonomy" id="1605892"/>
    <lineage>
        <taxon>Bacteria</taxon>
        <taxon>Pseudomonadati</taxon>
        <taxon>Bacteroidota</taxon>
        <taxon>Bacteroidia</taxon>
        <taxon>Bacteroidales</taxon>
        <taxon>Dysgonomonadaceae</taxon>
        <taxon>Dysgonomonas</taxon>
    </lineage>
</organism>
<feature type="transmembrane region" description="Helical" evidence="1">
    <location>
        <begin position="365"/>
        <end position="388"/>
    </location>
</feature>
<dbReference type="OrthoDB" id="1011751at2"/>
<dbReference type="Proteomes" id="UP000247973">
    <property type="component" value="Unassembled WGS sequence"/>
</dbReference>
<gene>
    <name evidence="2" type="ORF">CLV62_11740</name>
</gene>
<sequence length="393" mass="44079">MKLIWKLLRENISKPQLIGFTITSLIGMSIVLLAFQFYFDINPIFSGKDKLLKEDYLTITKKVGILGGLSSKSTGFSQSEIDELKSQPFIKHVGAFTPSQFNVFGGFNSQKLGIAFNTEMFFESVPDEFIDVRSDSWRFSPVDNTVPIILPKNYLDLYNFGFAGASSMPQISEQLIGLINLDITITAKNGQRQQMKGRIVGFSNRINSILVPEPFMEWANQQFGGGSLQPSRLIVEVSNIADPNLSGYFKDRGLEISGDNTTASRISFFLKIIIGIVISVGVVICILSFFILILSIYLLLEKNMSKLRTLRLIGYPKSAVVRPYEWLVLSLNLIILLISLLITFVARTKYQEFLGKMFPINEASFSIYTILIGVGIFLFLSVLNIAVIRKKVK</sequence>
<protein>
    <recommendedName>
        <fullName evidence="4">FtsX-like permease family protein</fullName>
    </recommendedName>
</protein>
<reference evidence="2 3" key="1">
    <citation type="submission" date="2018-03" db="EMBL/GenBank/DDBJ databases">
        <title>Genomic Encyclopedia of Archaeal and Bacterial Type Strains, Phase II (KMG-II): from individual species to whole genera.</title>
        <authorList>
            <person name="Goeker M."/>
        </authorList>
    </citation>
    <scope>NUCLEOTIDE SEQUENCE [LARGE SCALE GENOMIC DNA]</scope>
    <source>
        <strain evidence="2 3">DSM 100214</strain>
    </source>
</reference>
<feature type="transmembrane region" description="Helical" evidence="1">
    <location>
        <begin position="20"/>
        <end position="39"/>
    </location>
</feature>
<name>A0A2V3PMN3_9BACT</name>